<feature type="region of interest" description="Disordered" evidence="1">
    <location>
        <begin position="1"/>
        <end position="22"/>
    </location>
</feature>
<evidence type="ECO:0000256" key="1">
    <source>
        <dbReference type="SAM" id="MobiDB-lite"/>
    </source>
</evidence>
<evidence type="ECO:0000259" key="2">
    <source>
        <dbReference type="PROSITE" id="PS50801"/>
    </source>
</evidence>
<dbReference type="PROSITE" id="PS50801">
    <property type="entry name" value="STAS"/>
    <property type="match status" value="1"/>
</dbReference>
<comment type="caution">
    <text evidence="3">The sequence shown here is derived from an EMBL/GenBank/DDBJ whole genome shotgun (WGS) entry which is preliminary data.</text>
</comment>
<protein>
    <recommendedName>
        <fullName evidence="2">STAS domain-containing protein</fullName>
    </recommendedName>
</protein>
<name>A0ABP7WNP5_9ACTN</name>
<accession>A0ABP7WNP5</accession>
<dbReference type="Gene3D" id="3.30.750.24">
    <property type="entry name" value="STAS domain"/>
    <property type="match status" value="1"/>
</dbReference>
<organism evidence="3 4">
    <name type="scientific">Actinomadura miaoliensis</name>
    <dbReference type="NCBI Taxonomy" id="430685"/>
    <lineage>
        <taxon>Bacteria</taxon>
        <taxon>Bacillati</taxon>
        <taxon>Actinomycetota</taxon>
        <taxon>Actinomycetes</taxon>
        <taxon>Streptosporangiales</taxon>
        <taxon>Thermomonosporaceae</taxon>
        <taxon>Actinomadura</taxon>
    </lineage>
</organism>
<feature type="domain" description="STAS" evidence="2">
    <location>
        <begin position="37"/>
        <end position="99"/>
    </location>
</feature>
<dbReference type="Pfam" id="PF01740">
    <property type="entry name" value="STAS"/>
    <property type="match status" value="1"/>
</dbReference>
<reference evidence="4" key="1">
    <citation type="journal article" date="2019" name="Int. J. Syst. Evol. Microbiol.">
        <title>The Global Catalogue of Microorganisms (GCM) 10K type strain sequencing project: providing services to taxonomists for standard genome sequencing and annotation.</title>
        <authorList>
            <consortium name="The Broad Institute Genomics Platform"/>
            <consortium name="The Broad Institute Genome Sequencing Center for Infectious Disease"/>
            <person name="Wu L."/>
            <person name="Ma J."/>
        </authorList>
    </citation>
    <scope>NUCLEOTIDE SEQUENCE [LARGE SCALE GENOMIC DNA]</scope>
    <source>
        <strain evidence="4">JCM 16702</strain>
    </source>
</reference>
<evidence type="ECO:0000313" key="4">
    <source>
        <dbReference type="Proteomes" id="UP001500683"/>
    </source>
</evidence>
<dbReference type="EMBL" id="BAAAZG010000048">
    <property type="protein sequence ID" value="GAA4093105.1"/>
    <property type="molecule type" value="Genomic_DNA"/>
</dbReference>
<gene>
    <name evidence="3" type="ORF">GCM10022214_63710</name>
</gene>
<evidence type="ECO:0000313" key="3">
    <source>
        <dbReference type="EMBL" id="GAA4093105.1"/>
    </source>
</evidence>
<keyword evidence="4" id="KW-1185">Reference proteome</keyword>
<dbReference type="SUPFAM" id="SSF52091">
    <property type="entry name" value="SpoIIaa-like"/>
    <property type="match status" value="1"/>
</dbReference>
<proteinExistence type="predicted"/>
<dbReference type="Proteomes" id="UP001500683">
    <property type="component" value="Unassembled WGS sequence"/>
</dbReference>
<dbReference type="InterPro" id="IPR036513">
    <property type="entry name" value="STAS_dom_sf"/>
</dbReference>
<sequence>MTERPRQEPPATAPRIDGRARRAPGLTLRPLATGTGLRVEGEVNVANRAYWASELGGLVRRGGTVDLDLAGLVFIDAGGVAVLVRSAGRLRDDCGRAAG</sequence>
<dbReference type="InterPro" id="IPR002645">
    <property type="entry name" value="STAS_dom"/>
</dbReference>
<dbReference type="RefSeq" id="WP_344955022.1">
    <property type="nucleotide sequence ID" value="NZ_BAAAZG010000048.1"/>
</dbReference>